<evidence type="ECO:0000256" key="1">
    <source>
        <dbReference type="SAM" id="MobiDB-lite"/>
    </source>
</evidence>
<evidence type="ECO:0000313" key="3">
    <source>
        <dbReference type="Proteomes" id="UP000030106"/>
    </source>
</evidence>
<dbReference type="HOGENOM" id="CLU_1343021_0_0_1"/>
<dbReference type="Proteomes" id="UP000030106">
    <property type="component" value="Unassembled WGS sequence"/>
</dbReference>
<dbReference type="EMBL" id="ANFO01000845">
    <property type="protein sequence ID" value="KGQ06258.1"/>
    <property type="molecule type" value="Genomic_DNA"/>
</dbReference>
<comment type="caution">
    <text evidence="2">The sequence shown here is derived from an EMBL/GenBank/DDBJ whole genome shotgun (WGS) entry which is preliminary data.</text>
</comment>
<dbReference type="AlphaFoldDB" id="A0A0A2VFC9"/>
<reference evidence="2 3" key="1">
    <citation type="submission" date="2012-10" db="EMBL/GenBank/DDBJ databases">
        <title>Genome sequencing and analysis of entomopathogenic fungi Beauveria bassiana D1-5.</title>
        <authorList>
            <person name="Li Q."/>
            <person name="Wang L."/>
            <person name="Zhang Z."/>
            <person name="Wang Q."/>
            <person name="Ren J."/>
            <person name="Wang M."/>
            <person name="Xu W."/>
            <person name="Wang J."/>
            <person name="Lu Y."/>
            <person name="Du Q."/>
            <person name="Sun Z."/>
        </authorList>
    </citation>
    <scope>NUCLEOTIDE SEQUENCE [LARGE SCALE GENOMIC DNA]</scope>
    <source>
        <strain evidence="2 3">D1-5</strain>
    </source>
</reference>
<sequence>MGDFVADVGPGANERRDEGVGQRVAEVELEMAREQRDEAERGGERVLADSTRDASVVDRVGQRDAAYSKGQRRRVWYRRNGKHGGEVGADAAALAANLLRRVVEQTPRRDHLLLAAGHVLGTAALQGLARGDGVSPHAQRRAQLVAAPLGLAVETALRGQILARKHHALLRRVGRAVSGSPRGGGDDDVVDLLHHRAPRLLGVA</sequence>
<gene>
    <name evidence="2" type="ORF">BBAD15_g8431</name>
</gene>
<proteinExistence type="predicted"/>
<protein>
    <submittedName>
        <fullName evidence="2">Uncharacterized protein</fullName>
    </submittedName>
</protein>
<feature type="region of interest" description="Disordered" evidence="1">
    <location>
        <begin position="1"/>
        <end position="53"/>
    </location>
</feature>
<accession>A0A0A2VFC9</accession>
<feature type="compositionally biased region" description="Basic and acidic residues" evidence="1">
    <location>
        <begin position="30"/>
        <end position="53"/>
    </location>
</feature>
<organism evidence="2 3">
    <name type="scientific">Beauveria bassiana D1-5</name>
    <dbReference type="NCBI Taxonomy" id="1245745"/>
    <lineage>
        <taxon>Eukaryota</taxon>
        <taxon>Fungi</taxon>
        <taxon>Dikarya</taxon>
        <taxon>Ascomycota</taxon>
        <taxon>Pezizomycotina</taxon>
        <taxon>Sordariomycetes</taxon>
        <taxon>Hypocreomycetidae</taxon>
        <taxon>Hypocreales</taxon>
        <taxon>Cordycipitaceae</taxon>
        <taxon>Beauveria</taxon>
    </lineage>
</organism>
<name>A0A0A2VFC9_BEABA</name>
<evidence type="ECO:0000313" key="2">
    <source>
        <dbReference type="EMBL" id="KGQ06258.1"/>
    </source>
</evidence>